<feature type="disulfide bond" evidence="13">
    <location>
        <begin position="48"/>
        <end position="127"/>
    </location>
</feature>
<dbReference type="PANTHER" id="PTHR48250:SF3">
    <property type="entry name" value="CUTINASE 1-RELATED"/>
    <property type="match status" value="1"/>
</dbReference>
<dbReference type="PROSITE" id="PS00155">
    <property type="entry name" value="CUTINASE_1"/>
    <property type="match status" value="1"/>
</dbReference>
<evidence type="ECO:0000256" key="1">
    <source>
        <dbReference type="ARBA" id="ARBA00004613"/>
    </source>
</evidence>
<keyword evidence="17" id="KW-1185">Reference proteome</keyword>
<dbReference type="Pfam" id="PF01083">
    <property type="entry name" value="Cutinase"/>
    <property type="match status" value="1"/>
</dbReference>
<dbReference type="EMBL" id="KI963939">
    <property type="protein sequence ID" value="EUC48672.1"/>
    <property type="molecule type" value="Genomic_DNA"/>
</dbReference>
<keyword evidence="7 14" id="KW-0378">Hydrolase</keyword>
<feature type="active site" evidence="12">
    <location>
        <position position="193"/>
    </location>
</feature>
<evidence type="ECO:0000256" key="12">
    <source>
        <dbReference type="PIRSR" id="PIRSR611150-1"/>
    </source>
</evidence>
<reference evidence="16 17" key="1">
    <citation type="journal article" date="2013" name="PLoS Genet.">
        <title>Comparative genome structure, secondary metabolite, and effector coding capacity across Cochliobolus pathogens.</title>
        <authorList>
            <person name="Condon B.J."/>
            <person name="Leng Y."/>
            <person name="Wu D."/>
            <person name="Bushley K.E."/>
            <person name="Ohm R.A."/>
            <person name="Otillar R."/>
            <person name="Martin J."/>
            <person name="Schackwitz W."/>
            <person name="Grimwood J."/>
            <person name="MohdZainudin N."/>
            <person name="Xue C."/>
            <person name="Wang R."/>
            <person name="Manning V.A."/>
            <person name="Dhillon B."/>
            <person name="Tu Z.J."/>
            <person name="Steffenson B.J."/>
            <person name="Salamov A."/>
            <person name="Sun H."/>
            <person name="Lowry S."/>
            <person name="LaButti K."/>
            <person name="Han J."/>
            <person name="Copeland A."/>
            <person name="Lindquist E."/>
            <person name="Barry K."/>
            <person name="Schmutz J."/>
            <person name="Baker S.E."/>
            <person name="Ciuffetti L.M."/>
            <person name="Grigoriev I.V."/>
            <person name="Zhong S."/>
            <person name="Turgeon B.G."/>
        </authorList>
    </citation>
    <scope>NUCLEOTIDE SEQUENCE [LARGE SCALE GENOMIC DNA]</scope>
    <source>
        <strain evidence="16 17">ATCC 44560</strain>
    </source>
</reference>
<dbReference type="SMART" id="SM01110">
    <property type="entry name" value="Cutinase"/>
    <property type="match status" value="1"/>
</dbReference>
<feature type="disulfide bond" evidence="13">
    <location>
        <begin position="189"/>
        <end position="196"/>
    </location>
</feature>
<dbReference type="InterPro" id="IPR043579">
    <property type="entry name" value="CUTINASE_2"/>
</dbReference>
<gene>
    <name evidence="16" type="ORF">COCMIDRAFT_33947</name>
</gene>
<evidence type="ECO:0000256" key="14">
    <source>
        <dbReference type="RuleBase" id="RU361263"/>
    </source>
</evidence>
<dbReference type="EC" id="3.1.1.74" evidence="3 14"/>
<evidence type="ECO:0000313" key="16">
    <source>
        <dbReference type="EMBL" id="EUC48672.1"/>
    </source>
</evidence>
<dbReference type="PRINTS" id="PR00129">
    <property type="entry name" value="CUTINASE"/>
</dbReference>
<dbReference type="PROSITE" id="PS00931">
    <property type="entry name" value="CUTINASE_2"/>
    <property type="match status" value="1"/>
</dbReference>
<keyword evidence="8 13" id="KW-1015">Disulfide bond</keyword>
<comment type="similarity">
    <text evidence="2 14">Belongs to the cutinase family.</text>
</comment>
<dbReference type="HOGENOM" id="CLU_040058_2_0_1"/>
<dbReference type="InterPro" id="IPR029058">
    <property type="entry name" value="AB_hydrolase_fold"/>
</dbReference>
<protein>
    <recommendedName>
        <fullName evidence="11 14">Cutinase</fullName>
        <ecNumber evidence="3 14">3.1.1.74</ecNumber>
    </recommendedName>
</protein>
<evidence type="ECO:0000256" key="9">
    <source>
        <dbReference type="ARBA" id="ARBA00034045"/>
    </source>
</evidence>
<proteinExistence type="inferred from homology"/>
<feature type="chain" id="PRO_5012294240" description="Cutinase" evidence="15">
    <location>
        <begin position="16"/>
        <end position="227"/>
    </location>
</feature>
<dbReference type="InterPro" id="IPR011150">
    <property type="entry name" value="Cutinase_monf"/>
</dbReference>
<dbReference type="InterPro" id="IPR000675">
    <property type="entry name" value="Cutinase/axe"/>
</dbReference>
<dbReference type="GO" id="GO:0005576">
    <property type="term" value="C:extracellular region"/>
    <property type="evidence" value="ECO:0007669"/>
    <property type="project" value="UniProtKB-SubCell"/>
</dbReference>
<evidence type="ECO:0000256" key="5">
    <source>
        <dbReference type="ARBA" id="ARBA00022525"/>
    </source>
</evidence>
<feature type="active site" description="Nucleophile" evidence="12">
    <location>
        <position position="138"/>
    </location>
</feature>
<keyword evidence="6 15" id="KW-0732">Signal</keyword>
<evidence type="ECO:0000256" key="3">
    <source>
        <dbReference type="ARBA" id="ARBA00013095"/>
    </source>
</evidence>
<dbReference type="Gene3D" id="3.40.50.1820">
    <property type="entry name" value="alpha/beta hydrolase"/>
    <property type="match status" value="1"/>
</dbReference>
<evidence type="ECO:0000256" key="8">
    <source>
        <dbReference type="ARBA" id="ARBA00023157"/>
    </source>
</evidence>
<dbReference type="eggNOG" id="ENOG502SI38">
    <property type="taxonomic scope" value="Eukaryota"/>
</dbReference>
<name>W6ZAB5_COCMI</name>
<evidence type="ECO:0000256" key="11">
    <source>
        <dbReference type="ARBA" id="ARBA00074522"/>
    </source>
</evidence>
<keyword evidence="4 14" id="KW-0719">Serine esterase</keyword>
<evidence type="ECO:0000256" key="4">
    <source>
        <dbReference type="ARBA" id="ARBA00022487"/>
    </source>
</evidence>
<dbReference type="KEGG" id="bor:COCMIDRAFT_33947"/>
<feature type="active site" description="Proton donor/acceptor" evidence="12">
    <location>
        <position position="206"/>
    </location>
</feature>
<evidence type="ECO:0000256" key="13">
    <source>
        <dbReference type="PIRSR" id="PIRSR611150-2"/>
    </source>
</evidence>
<comment type="subcellular location">
    <subcellularLocation>
        <location evidence="1 14">Secreted</location>
    </subcellularLocation>
</comment>
<dbReference type="InterPro" id="IPR043580">
    <property type="entry name" value="CUTINASE_1"/>
</dbReference>
<comment type="catalytic activity">
    <reaction evidence="9 14">
        <text>cutin + H2O = cutin monomers.</text>
        <dbReference type="EC" id="3.1.1.74"/>
    </reaction>
</comment>
<evidence type="ECO:0000256" key="10">
    <source>
        <dbReference type="ARBA" id="ARBA00057514"/>
    </source>
</evidence>
<accession>W6ZAB5</accession>
<dbReference type="PANTHER" id="PTHR48250">
    <property type="entry name" value="CUTINASE 2-RELATED"/>
    <property type="match status" value="1"/>
</dbReference>
<evidence type="ECO:0000256" key="7">
    <source>
        <dbReference type="ARBA" id="ARBA00022801"/>
    </source>
</evidence>
<evidence type="ECO:0000256" key="6">
    <source>
        <dbReference type="ARBA" id="ARBA00022729"/>
    </source>
</evidence>
<dbReference type="FunFam" id="3.40.50.1820:FF:000235">
    <property type="entry name" value="Cutinase 1"/>
    <property type="match status" value="1"/>
</dbReference>
<organism evidence="16 17">
    <name type="scientific">Bipolaris oryzae ATCC 44560</name>
    <dbReference type="NCBI Taxonomy" id="930090"/>
    <lineage>
        <taxon>Eukaryota</taxon>
        <taxon>Fungi</taxon>
        <taxon>Dikarya</taxon>
        <taxon>Ascomycota</taxon>
        <taxon>Pezizomycotina</taxon>
        <taxon>Dothideomycetes</taxon>
        <taxon>Pleosporomycetidae</taxon>
        <taxon>Pleosporales</taxon>
        <taxon>Pleosporineae</taxon>
        <taxon>Pleosporaceae</taxon>
        <taxon>Bipolaris</taxon>
    </lineage>
</organism>
<dbReference type="GO" id="GO:0016052">
    <property type="term" value="P:carbohydrate catabolic process"/>
    <property type="evidence" value="ECO:0007669"/>
    <property type="project" value="TreeGrafter"/>
</dbReference>
<feature type="signal peptide" evidence="15">
    <location>
        <begin position="1"/>
        <end position="15"/>
    </location>
</feature>
<dbReference type="RefSeq" id="XP_007684841.1">
    <property type="nucleotide sequence ID" value="XM_007686651.1"/>
</dbReference>
<dbReference type="SUPFAM" id="SSF53474">
    <property type="entry name" value="alpha/beta-Hydrolases"/>
    <property type="match status" value="1"/>
</dbReference>
<dbReference type="AlphaFoldDB" id="W6ZAB5"/>
<dbReference type="GeneID" id="19122444"/>
<evidence type="ECO:0000313" key="17">
    <source>
        <dbReference type="Proteomes" id="UP000054032"/>
    </source>
</evidence>
<evidence type="ECO:0000256" key="2">
    <source>
        <dbReference type="ARBA" id="ARBA00007534"/>
    </source>
</evidence>
<dbReference type="OrthoDB" id="3225429at2759"/>
<dbReference type="GO" id="GO:0050525">
    <property type="term" value="F:cutinase activity"/>
    <property type="evidence" value="ECO:0007669"/>
    <property type="project" value="UniProtKB-UniRule"/>
</dbReference>
<evidence type="ECO:0000256" key="15">
    <source>
        <dbReference type="SAM" id="SignalP"/>
    </source>
</evidence>
<comment type="function">
    <text evidence="10">Catalyzes the hydrolysis of complex carboxylic polyesters found in the cell wall of plants. Degrades cutin, a macromolecule that forms the structure of the plant cuticle. Allows pathogenic fungi to penetrate through the cuticular barrier into the host plant during the initial stage of fungal infection.</text>
</comment>
<keyword evidence="5 14" id="KW-0964">Secreted</keyword>
<dbReference type="Proteomes" id="UP000054032">
    <property type="component" value="Unassembled WGS sequence"/>
</dbReference>
<sequence length="227" mass="23355">MKFLTLSMMTALAVASPITTRSETALEARQLGGSSTSNDLEQGQAGACPKVIFIFARASGESGNMGSSTGPIVTRELKSKYGADSVWVQGVGEPYAADLLSNALPAGTSSGAIDEAVKMFQLANQKCPETPVVSGGYSQGTAVIAGAIPKLSETVRAQVKGVVLFGYTKNKQNNGGIQSYPADNVKVFCATGDLVCSGTLTVTAAHFTYFDDAAGPAPEFLEGKIGA</sequence>